<evidence type="ECO:0000313" key="2">
    <source>
        <dbReference type="EMBL" id="SDP35717.1"/>
    </source>
</evidence>
<gene>
    <name evidence="2" type="ORF">SAMN04489867_2178</name>
</gene>
<dbReference type="STRING" id="443156.SAMN04489867_2178"/>
<feature type="chain" id="PRO_5009251325" evidence="1">
    <location>
        <begin position="30"/>
        <end position="180"/>
    </location>
</feature>
<dbReference type="EMBL" id="LT629711">
    <property type="protein sequence ID" value="SDP35717.1"/>
    <property type="molecule type" value="Genomic_DNA"/>
</dbReference>
<organism evidence="2 3">
    <name type="scientific">Pedococcus dokdonensis</name>
    <dbReference type="NCBI Taxonomy" id="443156"/>
    <lineage>
        <taxon>Bacteria</taxon>
        <taxon>Bacillati</taxon>
        <taxon>Actinomycetota</taxon>
        <taxon>Actinomycetes</taxon>
        <taxon>Micrococcales</taxon>
        <taxon>Intrasporangiaceae</taxon>
        <taxon>Pedococcus</taxon>
    </lineage>
</organism>
<feature type="signal peptide" evidence="1">
    <location>
        <begin position="1"/>
        <end position="29"/>
    </location>
</feature>
<accession>A0A1H0S273</accession>
<sequence>MRYANLKRIGAGVAAAGLVLLVGATSASASDGGGTQRCAEYGWNYKTYSRTDNWRIPTGVHWKHGPGGTVSASRESTQTATISVSMGVSVSYSAIVAEAEATFGIDASASSSRSETIGYSRKISSNTRYGHVQFGNWGYRMGVKKYYVNSACAVTSSYTGTVTKMPSANVWGYYYWETAA</sequence>
<dbReference type="Proteomes" id="UP000199077">
    <property type="component" value="Chromosome I"/>
</dbReference>
<evidence type="ECO:0000256" key="1">
    <source>
        <dbReference type="SAM" id="SignalP"/>
    </source>
</evidence>
<dbReference type="OrthoDB" id="3529747at2"/>
<keyword evidence="1" id="KW-0732">Signal</keyword>
<evidence type="ECO:0000313" key="3">
    <source>
        <dbReference type="Proteomes" id="UP000199077"/>
    </source>
</evidence>
<proteinExistence type="predicted"/>
<dbReference type="RefSeq" id="WP_157692997.1">
    <property type="nucleotide sequence ID" value="NZ_LT629711.1"/>
</dbReference>
<keyword evidence="3" id="KW-1185">Reference proteome</keyword>
<reference evidence="3" key="1">
    <citation type="submission" date="2016-10" db="EMBL/GenBank/DDBJ databases">
        <authorList>
            <person name="Varghese N."/>
            <person name="Submissions S."/>
        </authorList>
    </citation>
    <scope>NUCLEOTIDE SEQUENCE [LARGE SCALE GENOMIC DNA]</scope>
    <source>
        <strain evidence="3">DSM 22329</strain>
    </source>
</reference>
<name>A0A1H0S273_9MICO</name>
<dbReference type="AlphaFoldDB" id="A0A1H0S273"/>
<protein>
    <submittedName>
        <fullName evidence="2">Uncharacterized protein</fullName>
    </submittedName>
</protein>